<dbReference type="GeneID" id="43166983"/>
<evidence type="ECO:0000313" key="1">
    <source>
        <dbReference type="EMBL" id="WQH07299.1"/>
    </source>
</evidence>
<dbReference type="EMBL" id="CP140152">
    <property type="protein sequence ID" value="WQH07299.1"/>
    <property type="molecule type" value="Genomic_DNA"/>
</dbReference>
<dbReference type="RefSeq" id="WP_154819830.1">
    <property type="nucleotide sequence ID" value="NZ_CP140152.1"/>
</dbReference>
<evidence type="ECO:0000313" key="2">
    <source>
        <dbReference type="Proteomes" id="UP001326110"/>
    </source>
</evidence>
<dbReference type="Proteomes" id="UP001326110">
    <property type="component" value="Chromosome"/>
</dbReference>
<organism evidence="1 2">
    <name type="scientific">Duganella zoogloeoides</name>
    <dbReference type="NCBI Taxonomy" id="75659"/>
    <lineage>
        <taxon>Bacteria</taxon>
        <taxon>Pseudomonadati</taxon>
        <taxon>Pseudomonadota</taxon>
        <taxon>Betaproteobacteria</taxon>
        <taxon>Burkholderiales</taxon>
        <taxon>Oxalobacteraceae</taxon>
        <taxon>Telluria group</taxon>
        <taxon>Duganella</taxon>
    </lineage>
</organism>
<name>A0ABZ0Y633_9BURK</name>
<accession>A0ABZ0Y633</accession>
<keyword evidence="2" id="KW-1185">Reference proteome</keyword>
<reference evidence="1 2" key="1">
    <citation type="submission" date="2023-11" db="EMBL/GenBank/DDBJ databases">
        <title>MicrobeMod: A computational toolkit for identifying prokaryotic methylation and restriction-modification with nanopore sequencing.</title>
        <authorList>
            <person name="Crits-Christoph A."/>
            <person name="Kang S.C."/>
            <person name="Lee H."/>
            <person name="Ostrov N."/>
        </authorList>
    </citation>
    <scope>NUCLEOTIDE SEQUENCE [LARGE SCALE GENOMIC DNA]</scope>
    <source>
        <strain evidence="1 2">ATCC 25935</strain>
    </source>
</reference>
<proteinExistence type="predicted"/>
<sequence length="185" mass="21202">MAKIQVTSISPVLDVAVKERPACGFLYGAKVIQSFKGGSDNFNFFMPSQVGLFSPGKNYLAFVKHRTTDEQNIIFSNFDSAMSPSESYSARCRFKSGFYVSANFPLVFPFDMDAGKQFGGQWLVDTPGIIFCQYEVDYSEENDNFSRKNKLGKSFMNWLEVERLIKKSNRWFDFFRQHTTDSCIE</sequence>
<protein>
    <submittedName>
        <fullName evidence="1">Uncharacterized protein</fullName>
    </submittedName>
</protein>
<gene>
    <name evidence="1" type="ORF">SR858_13460</name>
</gene>